<dbReference type="SUPFAM" id="SSF52540">
    <property type="entry name" value="P-loop containing nucleoside triphosphate hydrolases"/>
    <property type="match status" value="1"/>
</dbReference>
<protein>
    <submittedName>
        <fullName evidence="5">Guanylate kinase</fullName>
    </submittedName>
</protein>
<dbReference type="Proteomes" id="UP000076863">
    <property type="component" value="Unassembled WGS sequence"/>
</dbReference>
<dbReference type="EMBL" id="AZHA01000006">
    <property type="protein sequence ID" value="OAA47184.1"/>
    <property type="molecule type" value="Genomic_DNA"/>
</dbReference>
<organism evidence="5 6">
    <name type="scientific">Beauveria brongniartii RCEF 3172</name>
    <dbReference type="NCBI Taxonomy" id="1081107"/>
    <lineage>
        <taxon>Eukaryota</taxon>
        <taxon>Fungi</taxon>
        <taxon>Dikarya</taxon>
        <taxon>Ascomycota</taxon>
        <taxon>Pezizomycotina</taxon>
        <taxon>Sordariomycetes</taxon>
        <taxon>Hypocreomycetidae</taxon>
        <taxon>Hypocreales</taxon>
        <taxon>Cordycipitaceae</taxon>
        <taxon>Beauveria</taxon>
        <taxon>Beauveria brongniartii</taxon>
    </lineage>
</organism>
<evidence type="ECO:0000256" key="1">
    <source>
        <dbReference type="ARBA" id="ARBA00005790"/>
    </source>
</evidence>
<evidence type="ECO:0000256" key="2">
    <source>
        <dbReference type="ARBA" id="ARBA00022679"/>
    </source>
</evidence>
<dbReference type="Pfam" id="PF00625">
    <property type="entry name" value="Guanylate_kin"/>
    <property type="match status" value="1"/>
</dbReference>
<comment type="caution">
    <text evidence="5">The sequence shown here is derived from an EMBL/GenBank/DDBJ whole genome shotgun (WGS) entry which is preliminary data.</text>
</comment>
<reference evidence="5 6" key="1">
    <citation type="journal article" date="2016" name="Genome Biol. Evol.">
        <title>Divergent and convergent evolution of fungal pathogenicity.</title>
        <authorList>
            <person name="Shang Y."/>
            <person name="Xiao G."/>
            <person name="Zheng P."/>
            <person name="Cen K."/>
            <person name="Zhan S."/>
            <person name="Wang C."/>
        </authorList>
    </citation>
    <scope>NUCLEOTIDE SEQUENCE [LARGE SCALE GENOMIC DNA]</scope>
    <source>
        <strain evidence="5 6">RCEF 3172</strain>
    </source>
</reference>
<evidence type="ECO:0000256" key="3">
    <source>
        <dbReference type="ARBA" id="ARBA00022777"/>
    </source>
</evidence>
<keyword evidence="6" id="KW-1185">Reference proteome</keyword>
<dbReference type="InterPro" id="IPR008144">
    <property type="entry name" value="Guanylate_kin-like_dom"/>
</dbReference>
<dbReference type="Gene3D" id="3.40.50.300">
    <property type="entry name" value="P-loop containing nucleotide triphosphate hydrolases"/>
    <property type="match status" value="1"/>
</dbReference>
<dbReference type="PROSITE" id="PS50052">
    <property type="entry name" value="GUANYLATE_KINASE_2"/>
    <property type="match status" value="1"/>
</dbReference>
<keyword evidence="2" id="KW-0808">Transferase</keyword>
<sequence length="98" mass="10784">MANADNRPVVISGPSGVSKGTLIHMLLQSCPNRFTKTVSHTTRLPRVGEEEGVTDFYISQPKFQSLVSRAAFIEHTLYSGHYYGTSSATVAEQRPEDI</sequence>
<comment type="similarity">
    <text evidence="1">Belongs to the guanylate kinase family.</text>
</comment>
<feature type="domain" description="Guanylate kinase-like" evidence="4">
    <location>
        <begin position="6"/>
        <end position="98"/>
    </location>
</feature>
<accession>A0A167GWD3</accession>
<keyword evidence="3 5" id="KW-0418">Kinase</keyword>
<dbReference type="CDD" id="cd00071">
    <property type="entry name" value="GMPK"/>
    <property type="match status" value="1"/>
</dbReference>
<evidence type="ECO:0000313" key="5">
    <source>
        <dbReference type="EMBL" id="OAA47184.1"/>
    </source>
</evidence>
<gene>
    <name evidence="5" type="ORF">BBO_02639</name>
</gene>
<dbReference type="PROSITE" id="PS51257">
    <property type="entry name" value="PROKAR_LIPOPROTEIN"/>
    <property type="match status" value="1"/>
</dbReference>
<dbReference type="GO" id="GO:0005829">
    <property type="term" value="C:cytosol"/>
    <property type="evidence" value="ECO:0007669"/>
    <property type="project" value="TreeGrafter"/>
</dbReference>
<dbReference type="PANTHER" id="PTHR23117">
    <property type="entry name" value="GUANYLATE KINASE-RELATED"/>
    <property type="match status" value="1"/>
</dbReference>
<dbReference type="PANTHER" id="PTHR23117:SF13">
    <property type="entry name" value="GUANYLATE KINASE"/>
    <property type="match status" value="1"/>
</dbReference>
<dbReference type="GO" id="GO:0004385">
    <property type="term" value="F:GMP kinase activity"/>
    <property type="evidence" value="ECO:0007669"/>
    <property type="project" value="TreeGrafter"/>
</dbReference>
<evidence type="ECO:0000313" key="6">
    <source>
        <dbReference type="Proteomes" id="UP000076863"/>
    </source>
</evidence>
<dbReference type="OrthoDB" id="6334211at2759"/>
<evidence type="ECO:0000259" key="4">
    <source>
        <dbReference type="PROSITE" id="PS50052"/>
    </source>
</evidence>
<name>A0A167GWD3_9HYPO</name>
<dbReference type="InterPro" id="IPR008145">
    <property type="entry name" value="GK/Ca_channel_bsu"/>
</dbReference>
<dbReference type="InterPro" id="IPR027417">
    <property type="entry name" value="P-loop_NTPase"/>
</dbReference>
<proteinExistence type="inferred from homology"/>
<dbReference type="AlphaFoldDB" id="A0A167GWD3"/>